<dbReference type="Proteomes" id="UP001242480">
    <property type="component" value="Unassembled WGS sequence"/>
</dbReference>
<dbReference type="Pfam" id="PF00156">
    <property type="entry name" value="Pribosyltran"/>
    <property type="match status" value="1"/>
</dbReference>
<keyword evidence="5" id="KW-1185">Reference proteome</keyword>
<dbReference type="PANTHER" id="PTHR47505:SF1">
    <property type="entry name" value="DNA UTILIZATION PROTEIN YHGH"/>
    <property type="match status" value="1"/>
</dbReference>
<dbReference type="InterPro" id="IPR000836">
    <property type="entry name" value="PRTase_dom"/>
</dbReference>
<comment type="caution">
    <text evidence="4">The sequence shown here is derived from an EMBL/GenBank/DDBJ whole genome shotgun (WGS) entry which is preliminary data.</text>
</comment>
<sequence>MERALASRWAGRIGRIAARAADFVLPPRCLACLAPTGSHGGLCAACWAGLPLIERPFCERLGIPFAYDHGEGMLSAEAIADPPAYGKARAAARYEGVAVDLAHRLKYGDRVDIAPLLGGLMARAGADILATAEVIVPVPLHRWRLWRRRFNQSALLGLEVSRLSGVPQDPFLVARQRRTPRQVGLSRKERARNVQGAFAVPEARRPDLKGRRVVLIDDVVTTGATVEAVARTLLRAGAGNVDVLAFARVAGQLE</sequence>
<dbReference type="InterPro" id="IPR051910">
    <property type="entry name" value="ComF/GntX_DNA_util-trans"/>
</dbReference>
<evidence type="ECO:0000256" key="1">
    <source>
        <dbReference type="ARBA" id="ARBA00008007"/>
    </source>
</evidence>
<name>A0ABU0IZU8_9HYPH</name>
<evidence type="ECO:0000313" key="5">
    <source>
        <dbReference type="Proteomes" id="UP001242480"/>
    </source>
</evidence>
<dbReference type="Gene3D" id="3.40.50.2020">
    <property type="match status" value="1"/>
</dbReference>
<reference evidence="4 5" key="1">
    <citation type="submission" date="2023-07" db="EMBL/GenBank/DDBJ databases">
        <title>Genomic Encyclopedia of Type Strains, Phase IV (KMG-IV): sequencing the most valuable type-strain genomes for metagenomic binning, comparative biology and taxonomic classification.</title>
        <authorList>
            <person name="Goeker M."/>
        </authorList>
    </citation>
    <scope>NUCLEOTIDE SEQUENCE [LARGE SCALE GENOMIC DNA]</scope>
    <source>
        <strain evidence="4 5">DSM 19619</strain>
    </source>
</reference>
<feature type="domain" description="Double zinc ribbon" evidence="3">
    <location>
        <begin position="21"/>
        <end position="68"/>
    </location>
</feature>
<evidence type="ECO:0000259" key="3">
    <source>
        <dbReference type="Pfam" id="PF18912"/>
    </source>
</evidence>
<feature type="domain" description="Phosphoribosyltransferase" evidence="2">
    <location>
        <begin position="185"/>
        <end position="243"/>
    </location>
</feature>
<dbReference type="RefSeq" id="WP_307267260.1">
    <property type="nucleotide sequence ID" value="NZ_JAUSVX010000001.1"/>
</dbReference>
<dbReference type="Pfam" id="PF18912">
    <property type="entry name" value="DZR_2"/>
    <property type="match status" value="1"/>
</dbReference>
<dbReference type="EMBL" id="JAUSVX010000001">
    <property type="protein sequence ID" value="MDQ0467531.1"/>
    <property type="molecule type" value="Genomic_DNA"/>
</dbReference>
<dbReference type="InterPro" id="IPR029057">
    <property type="entry name" value="PRTase-like"/>
</dbReference>
<protein>
    <submittedName>
        <fullName evidence="4">ComF family protein</fullName>
    </submittedName>
</protein>
<accession>A0ABU0IZU8</accession>
<evidence type="ECO:0000313" key="4">
    <source>
        <dbReference type="EMBL" id="MDQ0467531.1"/>
    </source>
</evidence>
<dbReference type="CDD" id="cd06223">
    <property type="entry name" value="PRTases_typeI"/>
    <property type="match status" value="1"/>
</dbReference>
<dbReference type="InterPro" id="IPR044005">
    <property type="entry name" value="DZR_2"/>
</dbReference>
<comment type="similarity">
    <text evidence="1">Belongs to the ComF/GntX family.</text>
</comment>
<gene>
    <name evidence="4" type="ORF">QO011_000526</name>
</gene>
<dbReference type="PANTHER" id="PTHR47505">
    <property type="entry name" value="DNA UTILIZATION PROTEIN YHGH"/>
    <property type="match status" value="1"/>
</dbReference>
<organism evidence="4 5">
    <name type="scientific">Labrys wisconsinensis</name>
    <dbReference type="NCBI Taxonomy" id="425677"/>
    <lineage>
        <taxon>Bacteria</taxon>
        <taxon>Pseudomonadati</taxon>
        <taxon>Pseudomonadota</taxon>
        <taxon>Alphaproteobacteria</taxon>
        <taxon>Hyphomicrobiales</taxon>
        <taxon>Xanthobacteraceae</taxon>
        <taxon>Labrys</taxon>
    </lineage>
</organism>
<proteinExistence type="inferred from homology"/>
<dbReference type="SUPFAM" id="SSF53271">
    <property type="entry name" value="PRTase-like"/>
    <property type="match status" value="1"/>
</dbReference>
<evidence type="ECO:0000259" key="2">
    <source>
        <dbReference type="Pfam" id="PF00156"/>
    </source>
</evidence>